<dbReference type="GO" id="GO:0003677">
    <property type="term" value="F:DNA binding"/>
    <property type="evidence" value="ECO:0007669"/>
    <property type="project" value="UniProtKB-KW"/>
</dbReference>
<dbReference type="GO" id="GO:0005829">
    <property type="term" value="C:cytosol"/>
    <property type="evidence" value="ECO:0007669"/>
    <property type="project" value="TreeGrafter"/>
</dbReference>
<comment type="caution">
    <text evidence="5">The sequence shown here is derived from an EMBL/GenBank/DDBJ whole genome shotgun (WGS) entry which is preliminary data.</text>
</comment>
<evidence type="ECO:0000256" key="3">
    <source>
        <dbReference type="SAM" id="MobiDB-lite"/>
    </source>
</evidence>
<keyword evidence="1" id="KW-0547">Nucleotide-binding</keyword>
<protein>
    <submittedName>
        <fullName evidence="5">Homeobox protein knotted-1-like 3</fullName>
    </submittedName>
</protein>
<reference evidence="5" key="1">
    <citation type="journal article" date="2023" name="GigaByte">
        <title>Genome assembly of the bearded iris, Iris pallida Lam.</title>
        <authorList>
            <person name="Bruccoleri R.E."/>
            <person name="Oakeley E.J."/>
            <person name="Faust A.M.E."/>
            <person name="Altorfer M."/>
            <person name="Dessus-Babus S."/>
            <person name="Burckhardt D."/>
            <person name="Oertli M."/>
            <person name="Naumann U."/>
            <person name="Petersen F."/>
            <person name="Wong J."/>
        </authorList>
    </citation>
    <scope>NUCLEOTIDE SEQUENCE</scope>
    <source>
        <strain evidence="5">GSM-AAB239-AS_SAM_17_03QT</strain>
    </source>
</reference>
<dbReference type="AlphaFoldDB" id="A0AAX6FDV5"/>
<proteinExistence type="predicted"/>
<feature type="compositionally biased region" description="Low complexity" evidence="3">
    <location>
        <begin position="76"/>
        <end position="98"/>
    </location>
</feature>
<keyword evidence="5" id="KW-0238">DNA-binding</keyword>
<accession>A0AAX6FDV5</accession>
<dbReference type="PROSITE" id="PS50011">
    <property type="entry name" value="PROTEIN_KINASE_DOM"/>
    <property type="match status" value="1"/>
</dbReference>
<dbReference type="GO" id="GO:0005634">
    <property type="term" value="C:nucleus"/>
    <property type="evidence" value="ECO:0007669"/>
    <property type="project" value="TreeGrafter"/>
</dbReference>
<gene>
    <name evidence="5" type="ORF">M6B38_139730</name>
</gene>
<evidence type="ECO:0000256" key="1">
    <source>
        <dbReference type="ARBA" id="ARBA00022741"/>
    </source>
</evidence>
<evidence type="ECO:0000313" key="6">
    <source>
        <dbReference type="Proteomes" id="UP001140949"/>
    </source>
</evidence>
<reference evidence="5" key="2">
    <citation type="submission" date="2023-04" db="EMBL/GenBank/DDBJ databases">
        <authorList>
            <person name="Bruccoleri R.E."/>
            <person name="Oakeley E.J."/>
            <person name="Faust A.-M."/>
            <person name="Dessus-Babus S."/>
            <person name="Altorfer M."/>
            <person name="Burckhardt D."/>
            <person name="Oertli M."/>
            <person name="Naumann U."/>
            <person name="Petersen F."/>
            <person name="Wong J."/>
        </authorList>
    </citation>
    <scope>NUCLEOTIDE SEQUENCE</scope>
    <source>
        <strain evidence="5">GSM-AAB239-AS_SAM_17_03QT</strain>
        <tissue evidence="5">Leaf</tissue>
    </source>
</reference>
<dbReference type="Proteomes" id="UP001140949">
    <property type="component" value="Unassembled WGS sequence"/>
</dbReference>
<dbReference type="EMBL" id="JANAVB010029815">
    <property type="protein sequence ID" value="KAJ6814363.1"/>
    <property type="molecule type" value="Genomic_DNA"/>
</dbReference>
<keyword evidence="2" id="KW-0067">ATP-binding</keyword>
<dbReference type="PANTHER" id="PTHR24054:SF56">
    <property type="entry name" value="CASEIN KINASE II SUBUNIT ALPHA-1"/>
    <property type="match status" value="1"/>
</dbReference>
<evidence type="ECO:0000313" key="5">
    <source>
        <dbReference type="EMBL" id="KAJ6814363.1"/>
    </source>
</evidence>
<keyword evidence="5" id="KW-0371">Homeobox</keyword>
<dbReference type="Pfam" id="PF00069">
    <property type="entry name" value="Pkinase"/>
    <property type="match status" value="1"/>
</dbReference>
<dbReference type="InterPro" id="IPR011009">
    <property type="entry name" value="Kinase-like_dom_sf"/>
</dbReference>
<dbReference type="SUPFAM" id="SSF56112">
    <property type="entry name" value="Protein kinase-like (PK-like)"/>
    <property type="match status" value="1"/>
</dbReference>
<dbReference type="GO" id="GO:0004674">
    <property type="term" value="F:protein serine/threonine kinase activity"/>
    <property type="evidence" value="ECO:0007669"/>
    <property type="project" value="InterPro"/>
</dbReference>
<dbReference type="GO" id="GO:0005524">
    <property type="term" value="F:ATP binding"/>
    <property type="evidence" value="ECO:0007669"/>
    <property type="project" value="UniProtKB-KW"/>
</dbReference>
<dbReference type="Gene3D" id="1.10.510.10">
    <property type="entry name" value="Transferase(Phosphotransferase) domain 1"/>
    <property type="match status" value="1"/>
</dbReference>
<dbReference type="GO" id="GO:0051726">
    <property type="term" value="P:regulation of cell cycle"/>
    <property type="evidence" value="ECO:0007669"/>
    <property type="project" value="TreeGrafter"/>
</dbReference>
<evidence type="ECO:0000259" key="4">
    <source>
        <dbReference type="PROSITE" id="PS50011"/>
    </source>
</evidence>
<dbReference type="InterPro" id="IPR045216">
    <property type="entry name" value="CK2_alpha"/>
</dbReference>
<dbReference type="PANTHER" id="PTHR24054">
    <property type="entry name" value="CASEIN KINASE II SUBUNIT ALPHA"/>
    <property type="match status" value="1"/>
</dbReference>
<sequence>MHRDVKPHNVMIDHEVRKVRLINWGLAEFYHPGKEYNVRVASSSSRWRRRRWWCTPCGSSWWGPTSAASGWLLRSTTSRSSRRSWPTPTASSSPTSRSIALSCPCRTSKS</sequence>
<name>A0AAX6FDV5_IRIPA</name>
<feature type="domain" description="Protein kinase" evidence="4">
    <location>
        <begin position="1"/>
        <end position="110"/>
    </location>
</feature>
<evidence type="ECO:0000256" key="2">
    <source>
        <dbReference type="ARBA" id="ARBA00022840"/>
    </source>
</evidence>
<dbReference type="GO" id="GO:0005956">
    <property type="term" value="C:protein kinase CK2 complex"/>
    <property type="evidence" value="ECO:0007669"/>
    <property type="project" value="TreeGrafter"/>
</dbReference>
<keyword evidence="6" id="KW-1185">Reference proteome</keyword>
<feature type="region of interest" description="Disordered" evidence="3">
    <location>
        <begin position="76"/>
        <end position="110"/>
    </location>
</feature>
<organism evidence="5 6">
    <name type="scientific">Iris pallida</name>
    <name type="common">Sweet iris</name>
    <dbReference type="NCBI Taxonomy" id="29817"/>
    <lineage>
        <taxon>Eukaryota</taxon>
        <taxon>Viridiplantae</taxon>
        <taxon>Streptophyta</taxon>
        <taxon>Embryophyta</taxon>
        <taxon>Tracheophyta</taxon>
        <taxon>Spermatophyta</taxon>
        <taxon>Magnoliopsida</taxon>
        <taxon>Liliopsida</taxon>
        <taxon>Asparagales</taxon>
        <taxon>Iridaceae</taxon>
        <taxon>Iridoideae</taxon>
        <taxon>Irideae</taxon>
        <taxon>Iris</taxon>
    </lineage>
</organism>
<dbReference type="InterPro" id="IPR000719">
    <property type="entry name" value="Prot_kinase_dom"/>
</dbReference>